<keyword evidence="1" id="KW-0472">Membrane</keyword>
<gene>
    <name evidence="2" type="ORF">UFOPK2373_00338</name>
</gene>
<feature type="transmembrane region" description="Helical" evidence="1">
    <location>
        <begin position="34"/>
        <end position="56"/>
    </location>
</feature>
<dbReference type="InterPro" id="IPR025445">
    <property type="entry name" value="DUF4191"/>
</dbReference>
<dbReference type="Pfam" id="PF13829">
    <property type="entry name" value="DUF4191"/>
    <property type="match status" value="1"/>
</dbReference>
<dbReference type="AlphaFoldDB" id="A0A6J6NBK7"/>
<organism evidence="2">
    <name type="scientific">freshwater metagenome</name>
    <dbReference type="NCBI Taxonomy" id="449393"/>
    <lineage>
        <taxon>unclassified sequences</taxon>
        <taxon>metagenomes</taxon>
        <taxon>ecological metagenomes</taxon>
    </lineage>
</organism>
<protein>
    <submittedName>
        <fullName evidence="2">Unannotated protein</fullName>
    </submittedName>
</protein>
<name>A0A6J6NBK7_9ZZZZ</name>
<evidence type="ECO:0000256" key="1">
    <source>
        <dbReference type="SAM" id="Phobius"/>
    </source>
</evidence>
<sequence length="238" mass="25802">MAKDKSKKKADKAPGLFAQFGEQVRFLKDADPKALPIGVLVGIGAFLAISAVGAIISNFNFLGIVIWAILGIASGYLTCLLVLTRRANTAIFKKYETEPGRVSITVGTLTRRTYKGSNQPVAINPKTKDMVFRIVGPAGVVLMGEGAKTSTKALLEDERRKVQRVASGVSVHTFYSSQDGEGVPLVQLHKKVKQLKRTLNRAEIAAVQNRLSALDTRFGMPIPKGIDPAKMRASKRIQ</sequence>
<feature type="transmembrane region" description="Helical" evidence="1">
    <location>
        <begin position="62"/>
        <end position="84"/>
    </location>
</feature>
<reference evidence="2" key="1">
    <citation type="submission" date="2020-05" db="EMBL/GenBank/DDBJ databases">
        <authorList>
            <person name="Chiriac C."/>
            <person name="Salcher M."/>
            <person name="Ghai R."/>
            <person name="Kavagutti S V."/>
        </authorList>
    </citation>
    <scope>NUCLEOTIDE SEQUENCE</scope>
</reference>
<dbReference type="EMBL" id="CAEZXL010000037">
    <property type="protein sequence ID" value="CAB4682334.1"/>
    <property type="molecule type" value="Genomic_DNA"/>
</dbReference>
<accession>A0A6J6NBK7</accession>
<keyword evidence="1" id="KW-0812">Transmembrane</keyword>
<evidence type="ECO:0000313" key="2">
    <source>
        <dbReference type="EMBL" id="CAB4682334.1"/>
    </source>
</evidence>
<proteinExistence type="predicted"/>
<keyword evidence="1" id="KW-1133">Transmembrane helix</keyword>